<evidence type="ECO:0000313" key="5">
    <source>
        <dbReference type="Proteomes" id="UP001622370"/>
    </source>
</evidence>
<dbReference type="Gene3D" id="3.30.70.1290">
    <property type="entry name" value="Transposase IS200-like"/>
    <property type="match status" value="1"/>
</dbReference>
<dbReference type="InterPro" id="IPR036515">
    <property type="entry name" value="Transposase_17_sf"/>
</dbReference>
<dbReference type="InterPro" id="IPR052715">
    <property type="entry name" value="RAYT_transposase"/>
</dbReference>
<dbReference type="Proteomes" id="UP000217348">
    <property type="component" value="Chromosome"/>
</dbReference>
<dbReference type="OrthoDB" id="9794403at2"/>
<reference evidence="3" key="4">
    <citation type="submission" date="2024-10" db="EMBL/GenBank/DDBJ databases">
        <authorList>
            <person name="Bergman P."/>
            <person name="Andersson A.F."/>
            <person name="Zangenah S."/>
            <person name="Abbasi N."/>
        </authorList>
    </citation>
    <scope>NUCLEOTIDE SEQUENCE</scope>
    <source>
        <strain evidence="3">W5</strain>
    </source>
</reference>
<protein>
    <submittedName>
        <fullName evidence="3">Transposase</fullName>
    </submittedName>
</protein>
<dbReference type="AlphaFoldDB" id="A0A250FZZ5"/>
<gene>
    <name evidence="3" type="ORF">ACI76L_10390</name>
    <name evidence="2" type="ORF">CGC58_08145</name>
</gene>
<feature type="domain" description="Transposase IS200-like" evidence="1">
    <location>
        <begin position="22"/>
        <end position="172"/>
    </location>
</feature>
<evidence type="ECO:0000259" key="1">
    <source>
        <dbReference type="SMART" id="SM01321"/>
    </source>
</evidence>
<evidence type="ECO:0000313" key="2">
    <source>
        <dbReference type="EMBL" id="ATA90633.1"/>
    </source>
</evidence>
<evidence type="ECO:0000313" key="3">
    <source>
        <dbReference type="EMBL" id="MFK8294192.1"/>
    </source>
</evidence>
<reference evidence="4" key="3">
    <citation type="submission" date="2017-06" db="EMBL/GenBank/DDBJ databases">
        <title>Capnocytophaga spp. assemblies.</title>
        <authorList>
            <person name="Gulvik C.A."/>
        </authorList>
    </citation>
    <scope>NUCLEOTIDE SEQUENCE [LARGE SCALE GENOMIC DNA]</scope>
    <source>
        <strain evidence="4">H2177</strain>
    </source>
</reference>
<dbReference type="SUPFAM" id="SSF143422">
    <property type="entry name" value="Transposase IS200-like"/>
    <property type="match status" value="1"/>
</dbReference>
<keyword evidence="5" id="KW-1185">Reference proteome</keyword>
<dbReference type="GO" id="GO:0043565">
    <property type="term" value="F:sequence-specific DNA binding"/>
    <property type="evidence" value="ECO:0007669"/>
    <property type="project" value="TreeGrafter"/>
</dbReference>
<sequence>MKKYNPDIHKRRSIRLKGYDYSREGLYFITICCQNRTHYFGEIIDGKMQLNAIGEIAYNEWINTENVRKNIKIHTFIVMPNHFHAIIEIAHQCRGVLHTPNDVTLHTPNDDEKGVCNTPLRSPSQTLGAIVRGYKSAVSKKTGFSLWQRNYYEHIIRNEESYFKIHEYIENNPTKWEADCFYS</sequence>
<accession>A0A250FZZ5</accession>
<organism evidence="2 4">
    <name type="scientific">Capnocytophaga stomatis</name>
    <dbReference type="NCBI Taxonomy" id="1848904"/>
    <lineage>
        <taxon>Bacteria</taxon>
        <taxon>Pseudomonadati</taxon>
        <taxon>Bacteroidota</taxon>
        <taxon>Flavobacteriia</taxon>
        <taxon>Flavobacteriales</taxon>
        <taxon>Flavobacteriaceae</taxon>
        <taxon>Capnocytophaga</taxon>
    </lineage>
</organism>
<dbReference type="EMBL" id="CP022387">
    <property type="protein sequence ID" value="ATA90633.1"/>
    <property type="molecule type" value="Genomic_DNA"/>
</dbReference>
<dbReference type="PANTHER" id="PTHR36966:SF1">
    <property type="entry name" value="REP-ASSOCIATED TYROSINE TRANSPOSASE"/>
    <property type="match status" value="1"/>
</dbReference>
<reference evidence="2" key="2">
    <citation type="journal article" date="2017" name="Genome Announc.">
        <title>Twelve Complete Reference Genomes of Clinical Isolates in the Capnocytophaga Genus.</title>
        <authorList>
            <person name="Villarma A."/>
            <person name="Gulvik C.A."/>
            <person name="Rowe L.A."/>
            <person name="Sheth M."/>
            <person name="Juieng P."/>
            <person name="Nicholson A.C."/>
            <person name="Loparev V.N."/>
            <person name="McQuiston J.R."/>
        </authorList>
    </citation>
    <scope>NUCLEOTIDE SEQUENCE</scope>
    <source>
        <strain evidence="2">H2177</strain>
    </source>
</reference>
<proteinExistence type="predicted"/>
<dbReference type="GO" id="GO:0006313">
    <property type="term" value="P:DNA transposition"/>
    <property type="evidence" value="ECO:0007669"/>
    <property type="project" value="InterPro"/>
</dbReference>
<dbReference type="PANTHER" id="PTHR36966">
    <property type="entry name" value="REP-ASSOCIATED TYROSINE TRANSPOSASE"/>
    <property type="match status" value="1"/>
</dbReference>
<dbReference type="InterPro" id="IPR002686">
    <property type="entry name" value="Transposase_17"/>
</dbReference>
<dbReference type="RefSeq" id="WP_095897169.1">
    <property type="nucleotide sequence ID" value="NZ_BOPJ01000012.1"/>
</dbReference>
<reference evidence="3 5" key="1">
    <citation type="journal article" date="2016" name="Sci. Rep.">
        <title>Whole genome sequencing identifies a novel species of the genus Capnocytophaga isolated from dog and cat bite wounds in humans.</title>
        <authorList>
            <person name="Zangenah S."/>
            <person name="Abbasi N."/>
            <person name="Andersson A.F."/>
            <person name="Bergman P."/>
        </authorList>
    </citation>
    <scope>NUCLEOTIDE SEQUENCE [LARGE SCALE GENOMIC DNA]</scope>
    <source>
        <strain evidence="3 5">W5</strain>
    </source>
</reference>
<dbReference type="EMBL" id="JBJGWJ010000008">
    <property type="protein sequence ID" value="MFK8294192.1"/>
    <property type="molecule type" value="Genomic_DNA"/>
</dbReference>
<dbReference type="Proteomes" id="UP001622370">
    <property type="component" value="Unassembled WGS sequence"/>
</dbReference>
<dbReference type="GO" id="GO:0004803">
    <property type="term" value="F:transposase activity"/>
    <property type="evidence" value="ECO:0007669"/>
    <property type="project" value="InterPro"/>
</dbReference>
<dbReference type="KEGG" id="csto:CGC58_08145"/>
<dbReference type="SMART" id="SM01321">
    <property type="entry name" value="Y1_Tnp"/>
    <property type="match status" value="1"/>
</dbReference>
<name>A0A250FZZ5_9FLAO</name>
<evidence type="ECO:0000313" key="4">
    <source>
        <dbReference type="Proteomes" id="UP000217348"/>
    </source>
</evidence>